<organism evidence="3 4">
    <name type="scientific">Congregibacter brevis</name>
    <dbReference type="NCBI Taxonomy" id="3081201"/>
    <lineage>
        <taxon>Bacteria</taxon>
        <taxon>Pseudomonadati</taxon>
        <taxon>Pseudomonadota</taxon>
        <taxon>Gammaproteobacteria</taxon>
        <taxon>Cellvibrionales</taxon>
        <taxon>Halieaceae</taxon>
        <taxon>Congregibacter</taxon>
    </lineage>
</organism>
<name>A0ABZ0IH11_9GAMM</name>
<dbReference type="Gene3D" id="3.90.550.10">
    <property type="entry name" value="Spore Coat Polysaccharide Biosynthesis Protein SpsA, Chain A"/>
    <property type="match status" value="1"/>
</dbReference>
<accession>A0ABZ0IH11</accession>
<keyword evidence="1" id="KW-1133">Transmembrane helix</keyword>
<feature type="transmembrane region" description="Helical" evidence="1">
    <location>
        <begin position="235"/>
        <end position="254"/>
    </location>
</feature>
<feature type="transmembrane region" description="Helical" evidence="1">
    <location>
        <begin position="291"/>
        <end position="314"/>
    </location>
</feature>
<dbReference type="RefSeq" id="WP_407329608.1">
    <property type="nucleotide sequence ID" value="NZ_CP136865.1"/>
</dbReference>
<reference evidence="3 4" key="1">
    <citation type="submission" date="2023-10" db="EMBL/GenBank/DDBJ databases">
        <title>Two novel species belonging to the OM43/NOR5 clade.</title>
        <authorList>
            <person name="Park M."/>
        </authorList>
    </citation>
    <scope>NUCLEOTIDE SEQUENCE [LARGE SCALE GENOMIC DNA]</scope>
    <source>
        <strain evidence="3 4">IMCC45268</strain>
    </source>
</reference>
<dbReference type="SUPFAM" id="SSF53448">
    <property type="entry name" value="Nucleotide-diphospho-sugar transferases"/>
    <property type="match status" value="1"/>
</dbReference>
<proteinExistence type="predicted"/>
<dbReference type="Pfam" id="PF00535">
    <property type="entry name" value="Glycos_transf_2"/>
    <property type="match status" value="1"/>
</dbReference>
<keyword evidence="3" id="KW-0328">Glycosyltransferase</keyword>
<keyword evidence="1" id="KW-0472">Membrane</keyword>
<dbReference type="EC" id="2.4.-.-" evidence="3"/>
<evidence type="ECO:0000313" key="3">
    <source>
        <dbReference type="EMBL" id="WOJ98298.1"/>
    </source>
</evidence>
<keyword evidence="3" id="KW-0808">Transferase</keyword>
<keyword evidence="4" id="KW-1185">Reference proteome</keyword>
<keyword evidence="1" id="KW-0812">Transmembrane</keyword>
<evidence type="ECO:0000313" key="4">
    <source>
        <dbReference type="Proteomes" id="UP001626549"/>
    </source>
</evidence>
<feature type="domain" description="Glycosyltransferase 2-like" evidence="2">
    <location>
        <begin position="8"/>
        <end position="143"/>
    </location>
</feature>
<dbReference type="PANTHER" id="PTHR43646:SF6">
    <property type="entry name" value="PRE-MYCOFACTOCIN GLYCOSYLTRANSFERASE"/>
    <property type="match status" value="1"/>
</dbReference>
<dbReference type="GO" id="GO:0016757">
    <property type="term" value="F:glycosyltransferase activity"/>
    <property type="evidence" value="ECO:0007669"/>
    <property type="project" value="UniProtKB-KW"/>
</dbReference>
<dbReference type="CDD" id="cd00761">
    <property type="entry name" value="Glyco_tranf_GTA_type"/>
    <property type="match status" value="1"/>
</dbReference>
<sequence>MTTETTCFVIPHKGREHLLAATLRSISKLVLSPKQKIEVIVVTQNTALSRETLSAASDLPLQVIPAEETLTIAALRNLGAQNSDSEYLAFLDADIKVSTNWLTSLLPFLKEDTGVAIASAMQEGGETVTELEKIRINLSNLTVDRSLQFLPGRNLLMRRTTFCSVHGFPEHLVTCEDYFFTDKVSELGALWYSSRASYVHLGEDKTYAELFRKEIWRGQSNLQSLRNRDIKLREWPSFIVPPFITLVGLLSVALMLANHLYFGLAFAFLAALPFTAYAVRLYRMSSDDVSICAILGFYCCYFPARAWGTAIGVFKDLGDNLHDR</sequence>
<dbReference type="InterPro" id="IPR001173">
    <property type="entry name" value="Glyco_trans_2-like"/>
</dbReference>
<dbReference type="InterPro" id="IPR029044">
    <property type="entry name" value="Nucleotide-diphossugar_trans"/>
</dbReference>
<evidence type="ECO:0000259" key="2">
    <source>
        <dbReference type="Pfam" id="PF00535"/>
    </source>
</evidence>
<dbReference type="PANTHER" id="PTHR43646">
    <property type="entry name" value="GLYCOSYLTRANSFERASE"/>
    <property type="match status" value="1"/>
</dbReference>
<gene>
    <name evidence="3" type="ORF">R0137_06935</name>
</gene>
<evidence type="ECO:0000256" key="1">
    <source>
        <dbReference type="SAM" id="Phobius"/>
    </source>
</evidence>
<dbReference type="Proteomes" id="UP001626549">
    <property type="component" value="Chromosome"/>
</dbReference>
<feature type="transmembrane region" description="Helical" evidence="1">
    <location>
        <begin position="260"/>
        <end position="279"/>
    </location>
</feature>
<protein>
    <submittedName>
        <fullName evidence="3">Glycosyltransferase family A protein</fullName>
        <ecNumber evidence="3">2.4.-.-</ecNumber>
    </submittedName>
</protein>
<dbReference type="EMBL" id="CP136865">
    <property type="protein sequence ID" value="WOJ98298.1"/>
    <property type="molecule type" value="Genomic_DNA"/>
</dbReference>